<protein>
    <submittedName>
        <fullName evidence="1">Uncharacterized protein</fullName>
    </submittedName>
</protein>
<keyword evidence="2" id="KW-1185">Reference proteome</keyword>
<accession>A0A158D2I9</accession>
<dbReference type="Proteomes" id="UP000054596">
    <property type="component" value="Unassembled WGS sequence"/>
</dbReference>
<evidence type="ECO:0000313" key="2">
    <source>
        <dbReference type="Proteomes" id="UP000054596"/>
    </source>
</evidence>
<evidence type="ECO:0000313" key="1">
    <source>
        <dbReference type="EMBL" id="SAK88701.1"/>
    </source>
</evidence>
<proteinExistence type="predicted"/>
<comment type="caution">
    <text evidence="1">The sequence shown here is derived from an EMBL/GenBank/DDBJ whole genome shotgun (WGS) entry which is preliminary data.</text>
</comment>
<reference evidence="1" key="1">
    <citation type="submission" date="2016-01" db="EMBL/GenBank/DDBJ databases">
        <authorList>
            <person name="Peeters C."/>
        </authorList>
    </citation>
    <scope>NUCLEOTIDE SEQUENCE [LARGE SCALE GENOMIC DNA]</scope>
    <source>
        <strain evidence="1">LMG 29325</strain>
    </source>
</reference>
<gene>
    <name evidence="1" type="ORF">AWB82_06188</name>
</gene>
<dbReference type="AlphaFoldDB" id="A0A158D2I9"/>
<name>A0A158D2I9_9BURK</name>
<organism evidence="1 2">
    <name type="scientific">Caballeronia glebae</name>
    <dbReference type="NCBI Taxonomy" id="1777143"/>
    <lineage>
        <taxon>Bacteria</taxon>
        <taxon>Pseudomonadati</taxon>
        <taxon>Pseudomonadota</taxon>
        <taxon>Betaproteobacteria</taxon>
        <taxon>Burkholderiales</taxon>
        <taxon>Burkholderiaceae</taxon>
        <taxon>Caballeronia</taxon>
    </lineage>
</organism>
<dbReference type="EMBL" id="FCOJ02000067">
    <property type="protein sequence ID" value="SAK88701.1"/>
    <property type="molecule type" value="Genomic_DNA"/>
</dbReference>
<sequence>MRPGRAAIIRTRTAALGTSEPEVAQGVLKSRGSLLRVSGEPPDLGYVETWPIVLEFTNGAFELVSLEVHPYLPWIMGDHVPCCGQLLGPPHIVQGVCLLFVLALEPVNQALDELYSGIESLVRHEFV</sequence>